<evidence type="ECO:0000313" key="2">
    <source>
        <dbReference type="Proteomes" id="UP000186817"/>
    </source>
</evidence>
<keyword evidence="2" id="KW-1185">Reference proteome</keyword>
<comment type="caution">
    <text evidence="1">The sequence shown here is derived from an EMBL/GenBank/DDBJ whole genome shotgun (WGS) entry which is preliminary data.</text>
</comment>
<reference evidence="1 2" key="1">
    <citation type="submission" date="2016-02" db="EMBL/GenBank/DDBJ databases">
        <title>Genome analysis of coral dinoflagellate symbionts highlights evolutionary adaptations to a symbiotic lifestyle.</title>
        <authorList>
            <person name="Aranda M."/>
            <person name="Li Y."/>
            <person name="Liew Y.J."/>
            <person name="Baumgarten S."/>
            <person name="Simakov O."/>
            <person name="Wilson M."/>
            <person name="Piel J."/>
            <person name="Ashoor H."/>
            <person name="Bougouffa S."/>
            <person name="Bajic V.B."/>
            <person name="Ryu T."/>
            <person name="Ravasi T."/>
            <person name="Bayer T."/>
            <person name="Micklem G."/>
            <person name="Kim H."/>
            <person name="Bhak J."/>
            <person name="Lajeunesse T.C."/>
            <person name="Voolstra C.R."/>
        </authorList>
    </citation>
    <scope>NUCLEOTIDE SEQUENCE [LARGE SCALE GENOMIC DNA]</scope>
    <source>
        <strain evidence="1 2">CCMP2467</strain>
    </source>
</reference>
<dbReference type="EMBL" id="LSRX01000202">
    <property type="protein sequence ID" value="OLQ04712.1"/>
    <property type="molecule type" value="Genomic_DNA"/>
</dbReference>
<sequence length="75" mass="8799">MGEWIPTIVPQRLGDLSRRPSVDDVKYGVDVLGAVSHWNIGAEEAAEGVVPVQYQYQYQYQYQCQCQYQYQYQYQ</sequence>
<dbReference type="AlphaFoldDB" id="A0A1Q9EBD9"/>
<protein>
    <submittedName>
        <fullName evidence="1">Uncharacterized protein</fullName>
    </submittedName>
</protein>
<evidence type="ECO:0000313" key="1">
    <source>
        <dbReference type="EMBL" id="OLQ04712.1"/>
    </source>
</evidence>
<name>A0A1Q9EBD9_SYMMI</name>
<proteinExistence type="predicted"/>
<accession>A0A1Q9EBD9</accession>
<gene>
    <name evidence="1" type="ORF">AK812_SmicGene12179</name>
</gene>
<organism evidence="1 2">
    <name type="scientific">Symbiodinium microadriaticum</name>
    <name type="common">Dinoflagellate</name>
    <name type="synonym">Zooxanthella microadriatica</name>
    <dbReference type="NCBI Taxonomy" id="2951"/>
    <lineage>
        <taxon>Eukaryota</taxon>
        <taxon>Sar</taxon>
        <taxon>Alveolata</taxon>
        <taxon>Dinophyceae</taxon>
        <taxon>Suessiales</taxon>
        <taxon>Symbiodiniaceae</taxon>
        <taxon>Symbiodinium</taxon>
    </lineage>
</organism>
<dbReference type="Proteomes" id="UP000186817">
    <property type="component" value="Unassembled WGS sequence"/>
</dbReference>